<proteinExistence type="inferred from homology"/>
<dbReference type="NCBIfam" id="NF004685">
    <property type="entry name" value="PRK06029.1"/>
    <property type="match status" value="1"/>
</dbReference>
<organism evidence="8 9">
    <name type="scientific">Aureobasidium melanogenum</name>
    <name type="common">Aureobasidium pullulans var. melanogenum</name>
    <dbReference type="NCBI Taxonomy" id="46634"/>
    <lineage>
        <taxon>Eukaryota</taxon>
        <taxon>Fungi</taxon>
        <taxon>Dikarya</taxon>
        <taxon>Ascomycota</taxon>
        <taxon>Pezizomycotina</taxon>
        <taxon>Dothideomycetes</taxon>
        <taxon>Dothideomycetidae</taxon>
        <taxon>Dothideales</taxon>
        <taxon>Saccotheciaceae</taxon>
        <taxon>Aureobasidium</taxon>
    </lineage>
</organism>
<keyword evidence="4" id="KW-0808">Transferase</keyword>
<feature type="domain" description="Flavoprotein" evidence="7">
    <location>
        <begin position="72"/>
        <end position="242"/>
    </location>
</feature>
<dbReference type="EC" id="2.5.1.129" evidence="6"/>
<keyword evidence="3" id="KW-0288">FMN</keyword>
<dbReference type="HAMAP" id="MF_01984">
    <property type="entry name" value="ubiX_pad"/>
    <property type="match status" value="1"/>
</dbReference>
<dbReference type="AlphaFoldDB" id="A0A9P8KD38"/>
<gene>
    <name evidence="8" type="ORF">KCV03_g35</name>
</gene>
<keyword evidence="2" id="KW-0285">Flavoprotein</keyword>
<evidence type="ECO:0000313" key="9">
    <source>
        <dbReference type="Proteomes" id="UP000767238"/>
    </source>
</evidence>
<evidence type="ECO:0000256" key="5">
    <source>
        <dbReference type="ARBA" id="ARBA00060793"/>
    </source>
</evidence>
<comment type="similarity">
    <text evidence="5">Belongs to the UbiX/PAD1 family.</text>
</comment>
<dbReference type="Pfam" id="PF02441">
    <property type="entry name" value="Flavoprotein"/>
    <property type="match status" value="1"/>
</dbReference>
<evidence type="ECO:0000256" key="3">
    <source>
        <dbReference type="ARBA" id="ARBA00022643"/>
    </source>
</evidence>
<evidence type="ECO:0000256" key="2">
    <source>
        <dbReference type="ARBA" id="ARBA00022630"/>
    </source>
</evidence>
<dbReference type="PANTHER" id="PTHR43374:SF1">
    <property type="entry name" value="FLAVIN PRENYLTRANSFERASE PAD1, MITOCHONDRIAL"/>
    <property type="match status" value="1"/>
</dbReference>
<dbReference type="PANTHER" id="PTHR43374">
    <property type="entry name" value="FLAVIN PRENYLTRANSFERASE"/>
    <property type="match status" value="1"/>
</dbReference>
<reference evidence="8" key="1">
    <citation type="journal article" date="2021" name="J Fungi (Basel)">
        <title>Virulence traits and population genomics of the black yeast Aureobasidium melanogenum.</title>
        <authorList>
            <person name="Cernosa A."/>
            <person name="Sun X."/>
            <person name="Gostincar C."/>
            <person name="Fang C."/>
            <person name="Gunde-Cimerman N."/>
            <person name="Song Z."/>
        </authorList>
    </citation>
    <scope>NUCLEOTIDE SEQUENCE</scope>
    <source>
        <strain evidence="8">EXF-8016</strain>
    </source>
</reference>
<evidence type="ECO:0000256" key="1">
    <source>
        <dbReference type="ARBA" id="ARBA00022602"/>
    </source>
</evidence>
<sequence>MSTNYCGPFNAAHRLFTTILSSGIHQKKTFEKSFSTTAISLTSTSASPTNDVYEGTLSRGPKQVVLSPPRPKRIIVGVTGATGTLFAIRILQVLKSLGIETHLIMSKWAVATMKYETSTTEAEVRALATASYTLKDMSAPPSSGSFLHDGMIIVPCSMKTLAAVRIGYCDDLISRSADVCLKERRRLVMAIRETPLSDIHLENMLSLRKAGAVIFPPVPAFYTRPKTIDDLINQSVGRMLDALDIHTEEFERWTGFQKSGCLWVTFMTAKPQIFEIRDETREELLGMREEVRIKNSDTVASKGRRQRGHFHMDPNLCSSLLAINLNIRSQTGKLTPFDVSKVVHCQIRQFCLAEEISCEILSGIVPWLLKTYGSCLVVGLLRQWSLSQRTFQGAQSSEV</sequence>
<keyword evidence="1" id="KW-0637">Prenyltransferase</keyword>
<dbReference type="NCBIfam" id="TIGR00421">
    <property type="entry name" value="ubiX_pad"/>
    <property type="match status" value="1"/>
</dbReference>
<accession>A0A9P8KD38</accession>
<dbReference type="InterPro" id="IPR036551">
    <property type="entry name" value="Flavin_trans-like"/>
</dbReference>
<name>A0A9P8KD38_AURME</name>
<feature type="non-terminal residue" evidence="8">
    <location>
        <position position="399"/>
    </location>
</feature>
<protein>
    <recommendedName>
        <fullName evidence="6">flavin prenyltransferase</fullName>
        <ecNumber evidence="6">2.5.1.129</ecNumber>
    </recommendedName>
</protein>
<evidence type="ECO:0000313" key="8">
    <source>
        <dbReference type="EMBL" id="KAH0237818.1"/>
    </source>
</evidence>
<dbReference type="InterPro" id="IPR004507">
    <property type="entry name" value="UbiX-like"/>
</dbReference>
<dbReference type="Proteomes" id="UP000767238">
    <property type="component" value="Unassembled WGS sequence"/>
</dbReference>
<comment type="caution">
    <text evidence="8">The sequence shown here is derived from an EMBL/GenBank/DDBJ whole genome shotgun (WGS) entry which is preliminary data.</text>
</comment>
<evidence type="ECO:0000256" key="4">
    <source>
        <dbReference type="ARBA" id="ARBA00022679"/>
    </source>
</evidence>
<evidence type="ECO:0000256" key="6">
    <source>
        <dbReference type="ARBA" id="ARBA00066834"/>
    </source>
</evidence>
<dbReference type="GO" id="GO:0016831">
    <property type="term" value="F:carboxy-lyase activity"/>
    <property type="evidence" value="ECO:0007669"/>
    <property type="project" value="TreeGrafter"/>
</dbReference>
<dbReference type="InterPro" id="IPR003382">
    <property type="entry name" value="Flavoprotein"/>
</dbReference>
<dbReference type="GO" id="GO:0106141">
    <property type="term" value="F:flavin prenyltransferase activity"/>
    <property type="evidence" value="ECO:0007669"/>
    <property type="project" value="UniProtKB-EC"/>
</dbReference>
<dbReference type="EMBL" id="JAHFYH010000001">
    <property type="protein sequence ID" value="KAH0237818.1"/>
    <property type="molecule type" value="Genomic_DNA"/>
</dbReference>
<dbReference type="SUPFAM" id="SSF52507">
    <property type="entry name" value="Homo-oligomeric flavin-containing Cys decarboxylases, HFCD"/>
    <property type="match status" value="1"/>
</dbReference>
<evidence type="ECO:0000259" key="7">
    <source>
        <dbReference type="Pfam" id="PF02441"/>
    </source>
</evidence>
<reference evidence="8" key="2">
    <citation type="submission" date="2021-08" db="EMBL/GenBank/DDBJ databases">
        <authorList>
            <person name="Gostincar C."/>
            <person name="Sun X."/>
            <person name="Song Z."/>
            <person name="Gunde-Cimerman N."/>
        </authorList>
    </citation>
    <scope>NUCLEOTIDE SEQUENCE</scope>
    <source>
        <strain evidence="8">EXF-8016</strain>
    </source>
</reference>
<dbReference type="Gene3D" id="3.40.50.1950">
    <property type="entry name" value="Flavin prenyltransferase-like"/>
    <property type="match status" value="1"/>
</dbReference>
<dbReference type="FunFam" id="3.40.50.1950:FF:000001">
    <property type="entry name" value="Flavin prenyltransferase UbiX"/>
    <property type="match status" value="1"/>
</dbReference>